<dbReference type="EMBL" id="CAJNOB010000008">
    <property type="protein sequence ID" value="CAF0694467.1"/>
    <property type="molecule type" value="Genomic_DNA"/>
</dbReference>
<evidence type="ECO:0000313" key="1">
    <source>
        <dbReference type="EMBL" id="CAF0694467.1"/>
    </source>
</evidence>
<comment type="caution">
    <text evidence="1">The sequence shown here is derived from an EMBL/GenBank/DDBJ whole genome shotgun (WGS) entry which is preliminary data.</text>
</comment>
<proteinExistence type="predicted"/>
<gene>
    <name evidence="1" type="ORF">MPNT_160063</name>
</gene>
<dbReference type="AlphaFoldDB" id="A0A8J2FVN0"/>
<accession>A0A8J2FVN0</accession>
<evidence type="ECO:0000313" key="2">
    <source>
        <dbReference type="Proteomes" id="UP000663859"/>
    </source>
</evidence>
<reference evidence="1" key="1">
    <citation type="submission" date="2021-02" db="EMBL/GenBank/DDBJ databases">
        <authorList>
            <person name="Cremers G."/>
            <person name="Picone N."/>
        </authorList>
    </citation>
    <scope>NUCLEOTIDE SEQUENCE</scope>
    <source>
        <strain evidence="1">PQ17</strain>
    </source>
</reference>
<sequence>MDEVEVGSWAAGNEPDEWSEDVRALDVSGGEWPVARASLRVVGWP</sequence>
<protein>
    <submittedName>
        <fullName evidence="1">Uncharacterized protein</fullName>
    </submittedName>
</protein>
<dbReference type="Proteomes" id="UP000663859">
    <property type="component" value="Unassembled WGS sequence"/>
</dbReference>
<keyword evidence="2" id="KW-1185">Reference proteome</keyword>
<organism evidence="1 2">
    <name type="scientific">Candidatus Methylacidithermus pantelleriae</name>
    <dbReference type="NCBI Taxonomy" id="2744239"/>
    <lineage>
        <taxon>Bacteria</taxon>
        <taxon>Pseudomonadati</taxon>
        <taxon>Verrucomicrobiota</taxon>
        <taxon>Methylacidiphilae</taxon>
        <taxon>Methylacidiphilales</taxon>
        <taxon>Methylacidiphilaceae</taxon>
        <taxon>Candidatus Methylacidithermus</taxon>
    </lineage>
</organism>
<name>A0A8J2FVN0_9BACT</name>